<dbReference type="AlphaFoldDB" id="A0A195BGP0"/>
<proteinExistence type="predicted"/>
<dbReference type="EMBL" id="KQ976490">
    <property type="protein sequence ID" value="KYM83386.1"/>
    <property type="molecule type" value="Genomic_DNA"/>
</dbReference>
<reference evidence="1 2" key="1">
    <citation type="submission" date="2015-09" db="EMBL/GenBank/DDBJ databases">
        <title>Atta colombica WGS genome.</title>
        <authorList>
            <person name="Nygaard S."/>
            <person name="Hu H."/>
            <person name="Boomsma J."/>
            <person name="Zhang G."/>
        </authorList>
    </citation>
    <scope>NUCLEOTIDE SEQUENCE [LARGE SCALE GENOMIC DNA]</scope>
    <source>
        <strain evidence="1">Treedump-2</strain>
        <tissue evidence="1">Whole body</tissue>
    </source>
</reference>
<protein>
    <submittedName>
        <fullName evidence="1">Uncharacterized protein</fullName>
    </submittedName>
</protein>
<evidence type="ECO:0000313" key="2">
    <source>
        <dbReference type="Proteomes" id="UP000078540"/>
    </source>
</evidence>
<evidence type="ECO:0000313" key="1">
    <source>
        <dbReference type="EMBL" id="KYM83386.1"/>
    </source>
</evidence>
<gene>
    <name evidence="1" type="ORF">ALC53_06118</name>
</gene>
<dbReference type="Proteomes" id="UP000078540">
    <property type="component" value="Unassembled WGS sequence"/>
</dbReference>
<sequence>MNCAIQKPGRRDTIECWETPHTIIQRLSTIPRKVLRNINNDRVDPRKQFRERADLRSFQPERPSMSRCLTISQVCRPGGLQFTRWWLCSHFGALTTL</sequence>
<keyword evidence="2" id="KW-1185">Reference proteome</keyword>
<accession>A0A195BGP0</accession>
<organism evidence="1 2">
    <name type="scientific">Atta colombica</name>
    <dbReference type="NCBI Taxonomy" id="520822"/>
    <lineage>
        <taxon>Eukaryota</taxon>
        <taxon>Metazoa</taxon>
        <taxon>Ecdysozoa</taxon>
        <taxon>Arthropoda</taxon>
        <taxon>Hexapoda</taxon>
        <taxon>Insecta</taxon>
        <taxon>Pterygota</taxon>
        <taxon>Neoptera</taxon>
        <taxon>Endopterygota</taxon>
        <taxon>Hymenoptera</taxon>
        <taxon>Apocrita</taxon>
        <taxon>Aculeata</taxon>
        <taxon>Formicoidea</taxon>
        <taxon>Formicidae</taxon>
        <taxon>Myrmicinae</taxon>
        <taxon>Atta</taxon>
    </lineage>
</organism>
<name>A0A195BGP0_9HYME</name>